<dbReference type="InterPro" id="IPR011330">
    <property type="entry name" value="Glyco_hydro/deAcase_b/a-brl"/>
</dbReference>
<dbReference type="Pfam" id="PF17677">
    <property type="entry name" value="Glyco_hydro38C2"/>
    <property type="match status" value="1"/>
</dbReference>
<dbReference type="Pfam" id="PF09261">
    <property type="entry name" value="Alpha-mann_mid"/>
    <property type="match status" value="1"/>
</dbReference>
<dbReference type="InterPro" id="IPR028995">
    <property type="entry name" value="Glyco_hydro_57/38_cen_sf"/>
</dbReference>
<dbReference type="InterPro" id="IPR041147">
    <property type="entry name" value="GH38_C"/>
</dbReference>
<dbReference type="RefSeq" id="WP_013683668.1">
    <property type="nucleotide sequence ID" value="NC_015320.1"/>
</dbReference>
<evidence type="ECO:0000256" key="3">
    <source>
        <dbReference type="ARBA" id="ARBA00022801"/>
    </source>
</evidence>
<protein>
    <submittedName>
        <fullName evidence="6">Glycoside hydrolase family 38</fullName>
    </submittedName>
</protein>
<dbReference type="PANTHER" id="PTHR46017:SF1">
    <property type="entry name" value="ALPHA-MANNOSIDASE 2C1"/>
    <property type="match status" value="1"/>
</dbReference>
<dbReference type="GO" id="GO:0030246">
    <property type="term" value="F:carbohydrate binding"/>
    <property type="evidence" value="ECO:0007669"/>
    <property type="project" value="InterPro"/>
</dbReference>
<keyword evidence="7" id="KW-1185">Reference proteome</keyword>
<dbReference type="KEGG" id="ave:Arcve_0993"/>
<dbReference type="EMBL" id="CP002588">
    <property type="protein sequence ID" value="AEA47004.1"/>
    <property type="molecule type" value="Genomic_DNA"/>
</dbReference>
<feature type="domain" description="Glycoside hydrolase family 38 central" evidence="5">
    <location>
        <begin position="275"/>
        <end position="346"/>
    </location>
</feature>
<dbReference type="Gene3D" id="2.60.40.2220">
    <property type="match status" value="1"/>
</dbReference>
<evidence type="ECO:0000256" key="2">
    <source>
        <dbReference type="ARBA" id="ARBA00022723"/>
    </source>
</evidence>
<dbReference type="GO" id="GO:0046872">
    <property type="term" value="F:metal ion binding"/>
    <property type="evidence" value="ECO:0007669"/>
    <property type="project" value="UniProtKB-KW"/>
</dbReference>
<dbReference type="Pfam" id="PF07748">
    <property type="entry name" value="Glyco_hydro_38C"/>
    <property type="match status" value="1"/>
</dbReference>
<dbReference type="HOGENOM" id="CLU_003442_1_1_2"/>
<evidence type="ECO:0000256" key="1">
    <source>
        <dbReference type="ARBA" id="ARBA00009792"/>
    </source>
</evidence>
<dbReference type="InterPro" id="IPR011682">
    <property type="entry name" value="Glyco_hydro_38_C"/>
</dbReference>
<dbReference type="STRING" id="693661.Arcve_0993"/>
<keyword evidence="4" id="KW-0326">Glycosidase</keyword>
<dbReference type="SMART" id="SM00872">
    <property type="entry name" value="Alpha-mann_mid"/>
    <property type="match status" value="1"/>
</dbReference>
<dbReference type="GO" id="GO:0006013">
    <property type="term" value="P:mannose metabolic process"/>
    <property type="evidence" value="ECO:0007669"/>
    <property type="project" value="InterPro"/>
</dbReference>
<evidence type="ECO:0000313" key="7">
    <source>
        <dbReference type="Proteomes" id="UP000008136"/>
    </source>
</evidence>
<dbReference type="SUPFAM" id="SSF88713">
    <property type="entry name" value="Glycoside hydrolase/deacetylase"/>
    <property type="match status" value="1"/>
</dbReference>
<dbReference type="InterPro" id="IPR011013">
    <property type="entry name" value="Gal_mutarotase_sf_dom"/>
</dbReference>
<dbReference type="Gene3D" id="2.70.98.30">
    <property type="entry name" value="Golgi alpha-mannosidase II, domain 4"/>
    <property type="match status" value="1"/>
</dbReference>
<evidence type="ECO:0000259" key="5">
    <source>
        <dbReference type="SMART" id="SM00872"/>
    </source>
</evidence>
<dbReference type="GO" id="GO:0009313">
    <property type="term" value="P:oligosaccharide catabolic process"/>
    <property type="evidence" value="ECO:0007669"/>
    <property type="project" value="TreeGrafter"/>
</dbReference>
<reference evidence="6 7" key="1">
    <citation type="submission" date="2011-03" db="EMBL/GenBank/DDBJ databases">
        <title>The complete genome of Archaeoglobus veneficus SNP6.</title>
        <authorList>
            <consortium name="US DOE Joint Genome Institute (JGI-PGF)"/>
            <person name="Lucas S."/>
            <person name="Copeland A."/>
            <person name="Lapidus A."/>
            <person name="Bruce D."/>
            <person name="Goodwin L."/>
            <person name="Pitluck S."/>
            <person name="Kyrpides N."/>
            <person name="Mavromatis K."/>
            <person name="Pagani I."/>
            <person name="Ivanova N."/>
            <person name="Mikhailova N."/>
            <person name="Lu M."/>
            <person name="Detter J.C."/>
            <person name="Tapia R."/>
            <person name="Han C."/>
            <person name="Land M."/>
            <person name="Hauser L."/>
            <person name="Markowitz V."/>
            <person name="Cheng J.-F."/>
            <person name="Hugenholtz P."/>
            <person name="Woyke T."/>
            <person name="Wu D."/>
            <person name="Spring S."/>
            <person name="Brambilla E."/>
            <person name="Klenk H.-P."/>
            <person name="Eisen J.A."/>
        </authorList>
    </citation>
    <scope>NUCLEOTIDE SEQUENCE [LARGE SCALE GENOMIC DNA]</scope>
    <source>
        <strain>SNP6</strain>
    </source>
</reference>
<sequence length="855" mass="100541">MANEKADVIYLVPHTHYDAIWVFTKEDYFYINIDLILKKVIEMLENTKEYKFLIEQVYLLEEVERRYPEIFRKIREFVRKGRIEIADGEYLMADTMLPQEETLIREILVGKRFVREKFGVDVNVMWQADSFGLNAQLPQIYRKCGYKYVAFRRGCPENKPSEFIWEGLDGTKIIAHFMPLGYRAGLDLRKLEDSYRKLKRLAATNHILMPSGSGVTMPQEETVEVVENWNKKHRSVMKIATPSEFFKAIEKHANKLPIRRGEMYSGKYSEIFPDVASSRIWLKKNLRKYENWLMSFERFATIYSLMDSYTPEELEDCWKKILFLAFHDVVPGTGMDTGYAEVRQHIGFLDTQLTYLMPRILKSIAEMDAEAEDYGDVIVFNPLSWDVSNWVEVDLNFEEGQVSRIEGLKCGEEEIDVEVIRFTRYEDESLRYARIGFVANVPALGYKVYKIMERKPKRRGDGFIRVIGNTIENRFFKVRFSPENGLIEVFKDEESLKKEVCTGNELVIEEEIGDLYYHKETMGTPLKTESGEGVKYGSFRVKNFWIDKSPLRRVINIETDYFSLRWPYRLTDKLKPMIWRHKFISFKKKVIIYRDIPRIDFVTIVDNGHPRIRLRVKFSTCIKCPEYVCETQFGAVMRKTNQYYFKPRDWKEQPSGVYPTLRWIDYSDGEKGLTVINKGNPENEVRDEDIYITLLRSVDMLSSDGKAGPVIPVPDARELKKYVFRYSIYPHEGNWVEAKSYKQGYEFNYDLIALQLSRSNKYRLKRSFLKIEPDNVILTALKRAEDGNGVILRFYEASGTETEATITLFREPKEVEVVNMIEEKDEEFDKDVKVEGNKIFLELNPFEVVTLRLKL</sequence>
<dbReference type="eggNOG" id="arCOG03661">
    <property type="taxonomic scope" value="Archaea"/>
</dbReference>
<keyword evidence="2" id="KW-0479">Metal-binding</keyword>
<evidence type="ECO:0000256" key="4">
    <source>
        <dbReference type="ARBA" id="ARBA00023295"/>
    </source>
</evidence>
<gene>
    <name evidence="6" type="ordered locus">Arcve_0993</name>
</gene>
<dbReference type="InterPro" id="IPR000602">
    <property type="entry name" value="Glyco_hydro_38_N"/>
</dbReference>
<dbReference type="Proteomes" id="UP000008136">
    <property type="component" value="Chromosome"/>
</dbReference>
<proteinExistence type="inferred from homology"/>
<dbReference type="InterPro" id="IPR027291">
    <property type="entry name" value="Glyco_hydro_38_N_sf"/>
</dbReference>
<dbReference type="GeneID" id="10394103"/>
<evidence type="ECO:0000313" key="6">
    <source>
        <dbReference type="EMBL" id="AEA47004.1"/>
    </source>
</evidence>
<keyword evidence="3 6" id="KW-0378">Hydrolase</keyword>
<dbReference type="Pfam" id="PF01074">
    <property type="entry name" value="Glyco_hydro_38N"/>
    <property type="match status" value="1"/>
</dbReference>
<dbReference type="SUPFAM" id="SSF74650">
    <property type="entry name" value="Galactose mutarotase-like"/>
    <property type="match status" value="1"/>
</dbReference>
<dbReference type="InterPro" id="IPR013780">
    <property type="entry name" value="Glyco_hydro_b"/>
</dbReference>
<dbReference type="OrthoDB" id="35948at2157"/>
<organism evidence="6 7">
    <name type="scientific">Archaeoglobus veneficus (strain DSM 11195 / SNP6)</name>
    <dbReference type="NCBI Taxonomy" id="693661"/>
    <lineage>
        <taxon>Archaea</taxon>
        <taxon>Methanobacteriati</taxon>
        <taxon>Methanobacteriota</taxon>
        <taxon>Archaeoglobi</taxon>
        <taxon>Archaeoglobales</taxon>
        <taxon>Archaeoglobaceae</taxon>
        <taxon>Archaeoglobus</taxon>
    </lineage>
</organism>
<dbReference type="Gene3D" id="2.60.40.1180">
    <property type="entry name" value="Golgi alpha-mannosidase II"/>
    <property type="match status" value="1"/>
</dbReference>
<dbReference type="CDD" id="cd10786">
    <property type="entry name" value="GH38N_AMII_like"/>
    <property type="match status" value="1"/>
</dbReference>
<accession>F2KSV9</accession>
<dbReference type="InterPro" id="IPR015341">
    <property type="entry name" value="Glyco_hydro_38_cen"/>
</dbReference>
<dbReference type="GO" id="GO:0004559">
    <property type="term" value="F:alpha-mannosidase activity"/>
    <property type="evidence" value="ECO:0007669"/>
    <property type="project" value="InterPro"/>
</dbReference>
<comment type="similarity">
    <text evidence="1">Belongs to the glycosyl hydrolase 38 family.</text>
</comment>
<dbReference type="Gene3D" id="1.20.1270.50">
    <property type="entry name" value="Glycoside hydrolase family 38, central domain"/>
    <property type="match status" value="1"/>
</dbReference>
<name>F2KSV9_ARCVS</name>
<dbReference type="SUPFAM" id="SSF88688">
    <property type="entry name" value="Families 57/38 glycoside transferase middle domain"/>
    <property type="match status" value="1"/>
</dbReference>
<dbReference type="InterPro" id="IPR037094">
    <property type="entry name" value="Glyco_hydro_38_cen_sf"/>
</dbReference>
<dbReference type="Gene3D" id="3.20.110.10">
    <property type="entry name" value="Glycoside hydrolase 38, N terminal domain"/>
    <property type="match status" value="1"/>
</dbReference>
<dbReference type="AlphaFoldDB" id="F2KSV9"/>
<dbReference type="PANTHER" id="PTHR46017">
    <property type="entry name" value="ALPHA-MANNOSIDASE 2C1"/>
    <property type="match status" value="1"/>
</dbReference>